<dbReference type="InterPro" id="IPR020806">
    <property type="entry name" value="PKS_PP-bd"/>
</dbReference>
<evidence type="ECO:0000256" key="4">
    <source>
        <dbReference type="PROSITE-ProRule" id="PRU01363"/>
    </source>
</evidence>
<dbReference type="InterPro" id="IPR032821">
    <property type="entry name" value="PKS_assoc"/>
</dbReference>
<organism evidence="8 9">
    <name type="scientific">Ohtaekwangia kribbensis</name>
    <dbReference type="NCBI Taxonomy" id="688913"/>
    <lineage>
        <taxon>Bacteria</taxon>
        <taxon>Pseudomonadati</taxon>
        <taxon>Bacteroidota</taxon>
        <taxon>Cytophagia</taxon>
        <taxon>Cytophagales</taxon>
        <taxon>Fulvivirgaceae</taxon>
        <taxon>Ohtaekwangia</taxon>
    </lineage>
</organism>
<proteinExistence type="predicted"/>
<dbReference type="InterPro" id="IPR014030">
    <property type="entry name" value="Ketoacyl_synth_N"/>
</dbReference>
<dbReference type="InterPro" id="IPR050091">
    <property type="entry name" value="PKS_NRPS_Biosynth_Enz"/>
</dbReference>
<keyword evidence="1" id="KW-0596">Phosphopantetheine</keyword>
<dbReference type="SMART" id="SM00825">
    <property type="entry name" value="PKS_KS"/>
    <property type="match status" value="1"/>
</dbReference>
<dbReference type="InterPro" id="IPR014031">
    <property type="entry name" value="Ketoacyl_synth_C"/>
</dbReference>
<evidence type="ECO:0000259" key="7">
    <source>
        <dbReference type="PROSITE" id="PS52019"/>
    </source>
</evidence>
<dbReference type="Pfam" id="PF00975">
    <property type="entry name" value="Thioesterase"/>
    <property type="match status" value="1"/>
</dbReference>
<dbReference type="Pfam" id="PF00109">
    <property type="entry name" value="ketoacyl-synt"/>
    <property type="match status" value="1"/>
</dbReference>
<dbReference type="GO" id="GO:0016787">
    <property type="term" value="F:hydrolase activity"/>
    <property type="evidence" value="ECO:0007669"/>
    <property type="project" value="UniProtKB-KW"/>
</dbReference>
<feature type="domain" description="PKS/mFAS DH" evidence="7">
    <location>
        <begin position="903"/>
        <end position="1204"/>
    </location>
</feature>
<feature type="region of interest" description="C-terminal hotdog fold" evidence="4">
    <location>
        <begin position="1042"/>
        <end position="1204"/>
    </location>
</feature>
<dbReference type="Gene3D" id="3.40.47.10">
    <property type="match status" value="1"/>
</dbReference>
<dbReference type="InterPro" id="IPR020807">
    <property type="entry name" value="PKS_DH"/>
</dbReference>
<dbReference type="PANTHER" id="PTHR43775">
    <property type="entry name" value="FATTY ACID SYNTHASE"/>
    <property type="match status" value="1"/>
</dbReference>
<keyword evidence="3" id="KW-0808">Transferase</keyword>
<dbReference type="InterPro" id="IPR001227">
    <property type="entry name" value="Ac_transferase_dom_sf"/>
</dbReference>
<reference evidence="9" key="1">
    <citation type="journal article" date="2019" name="Int. J. Syst. Evol. Microbiol.">
        <title>The Global Catalogue of Microorganisms (GCM) 10K type strain sequencing project: providing services to taxonomists for standard genome sequencing and annotation.</title>
        <authorList>
            <consortium name="The Broad Institute Genomics Platform"/>
            <consortium name="The Broad Institute Genome Sequencing Center for Infectious Disease"/>
            <person name="Wu L."/>
            <person name="Ma J."/>
        </authorList>
    </citation>
    <scope>NUCLEOTIDE SEQUENCE [LARGE SCALE GENOMIC DNA]</scope>
    <source>
        <strain evidence="9">CCUG 58938</strain>
    </source>
</reference>
<dbReference type="Pfam" id="PF00550">
    <property type="entry name" value="PP-binding"/>
    <property type="match status" value="1"/>
</dbReference>
<dbReference type="InterPro" id="IPR049900">
    <property type="entry name" value="PKS_mFAS_DH"/>
</dbReference>
<dbReference type="InterPro" id="IPR009081">
    <property type="entry name" value="PP-bd_ACP"/>
</dbReference>
<dbReference type="PROSITE" id="PS52004">
    <property type="entry name" value="KS3_2"/>
    <property type="match status" value="1"/>
</dbReference>
<dbReference type="InterPro" id="IPR029058">
    <property type="entry name" value="AB_hydrolase_fold"/>
</dbReference>
<dbReference type="Pfam" id="PF02801">
    <property type="entry name" value="Ketoacyl-synt_C"/>
    <property type="match status" value="1"/>
</dbReference>
<dbReference type="SUPFAM" id="SSF53474">
    <property type="entry name" value="alpha/beta-Hydrolases"/>
    <property type="match status" value="1"/>
</dbReference>
<dbReference type="SUPFAM" id="SSF55048">
    <property type="entry name" value="Probable ACP-binding domain of malonyl-CoA ACP transacylase"/>
    <property type="match status" value="1"/>
</dbReference>
<dbReference type="PANTHER" id="PTHR43775:SF37">
    <property type="entry name" value="SI:DKEY-61P9.11"/>
    <property type="match status" value="1"/>
</dbReference>
<dbReference type="PROSITE" id="PS50075">
    <property type="entry name" value="CARRIER"/>
    <property type="match status" value="1"/>
</dbReference>
<dbReference type="PROSITE" id="PS00606">
    <property type="entry name" value="KS3_1"/>
    <property type="match status" value="1"/>
</dbReference>
<protein>
    <submittedName>
        <fullName evidence="8">Alpha/beta fold hydrolase</fullName>
    </submittedName>
</protein>
<dbReference type="Gene3D" id="3.40.50.1820">
    <property type="entry name" value="alpha/beta hydrolase"/>
    <property type="match status" value="1"/>
</dbReference>
<dbReference type="Pfam" id="PF21089">
    <property type="entry name" value="PKS_DH_N"/>
    <property type="match status" value="1"/>
</dbReference>
<dbReference type="Gene3D" id="3.40.366.10">
    <property type="entry name" value="Malonyl-Coenzyme A Acyl Carrier Protein, domain 2"/>
    <property type="match status" value="1"/>
</dbReference>
<dbReference type="Pfam" id="PF16197">
    <property type="entry name" value="KAsynt_C_assoc"/>
    <property type="match status" value="1"/>
</dbReference>
<dbReference type="RefSeq" id="WP_377586594.1">
    <property type="nucleotide sequence ID" value="NZ_JBHTKA010000016.1"/>
</dbReference>
<dbReference type="Proteomes" id="UP001597112">
    <property type="component" value="Unassembled WGS sequence"/>
</dbReference>
<dbReference type="Gene3D" id="1.10.1200.10">
    <property type="entry name" value="ACP-like"/>
    <property type="match status" value="1"/>
</dbReference>
<dbReference type="InterPro" id="IPR016035">
    <property type="entry name" value="Acyl_Trfase/lysoPLipase"/>
</dbReference>
<accession>A0ABW3KE07</accession>
<name>A0ABW3KE07_9BACT</name>
<dbReference type="Gene3D" id="3.10.129.110">
    <property type="entry name" value="Polyketide synthase dehydratase"/>
    <property type="match status" value="1"/>
</dbReference>
<dbReference type="InterPro" id="IPR036736">
    <property type="entry name" value="ACP-like_sf"/>
</dbReference>
<feature type="domain" description="Ketosynthase family 3 (KS3)" evidence="6">
    <location>
        <begin position="10"/>
        <end position="434"/>
    </location>
</feature>
<dbReference type="InterPro" id="IPR016039">
    <property type="entry name" value="Thiolase-like"/>
</dbReference>
<evidence type="ECO:0000313" key="9">
    <source>
        <dbReference type="Proteomes" id="UP001597112"/>
    </source>
</evidence>
<dbReference type="InterPro" id="IPR042104">
    <property type="entry name" value="PKS_dehydratase_sf"/>
</dbReference>
<dbReference type="InterPro" id="IPR016036">
    <property type="entry name" value="Malonyl_transacylase_ACP-bd"/>
</dbReference>
<feature type="domain" description="Carrier" evidence="5">
    <location>
        <begin position="1225"/>
        <end position="1302"/>
    </location>
</feature>
<dbReference type="InterPro" id="IPR001031">
    <property type="entry name" value="Thioesterase"/>
</dbReference>
<dbReference type="InterPro" id="IPR020841">
    <property type="entry name" value="PKS_Beta-ketoAc_synthase_dom"/>
</dbReference>
<dbReference type="Pfam" id="PF14765">
    <property type="entry name" value="PS-DH"/>
    <property type="match status" value="1"/>
</dbReference>
<keyword evidence="8" id="KW-0378">Hydrolase</keyword>
<dbReference type="Gene3D" id="3.30.70.3290">
    <property type="match status" value="1"/>
</dbReference>
<dbReference type="SMART" id="SM00823">
    <property type="entry name" value="PKS_PP"/>
    <property type="match status" value="1"/>
</dbReference>
<evidence type="ECO:0000256" key="1">
    <source>
        <dbReference type="ARBA" id="ARBA00022450"/>
    </source>
</evidence>
<evidence type="ECO:0000256" key="3">
    <source>
        <dbReference type="ARBA" id="ARBA00022679"/>
    </source>
</evidence>
<sequence>MKSSSTPHSEDSIAIIGMSCRFPNSNSLDEFWELLKNGKDTIAEIPKERWDADRYYDPDPQATRKTHQRHASLLSNIHDFDPLFFNISPAEASEMSPSQKLMMELAWEAIENSSLPYNDAKGKNVGVFVGNIWTDFEHYRKAKNAKATLHSAVGMSSNVVANRVSFAMGFTGPSLVIDTGCSASLVALHMACQSLLHDESTMSIVGGINHILDPDKYIELTQFGGLSVKGKCSTFDVDADGFVRGEGGGVLLLKKLSEAERDGNKIYAVIRGSAVNNNGFNDTLPATSTEGQISLFEKVYTSAGIDPHDVHYLEAHGTGTKLGDPNEAIAIGEFFGKGRTGKSLRIGSVKTNIGHTEATAGIAGLIKVVLAMQHKVLPPNLNFNNPNPNIPFEELHLEVQKDLSSWPVNNGETFKAGVNSFGWGGTNAHVALEEYRAPRTESVIPANSSEVYALPLSAKSSQALKDYARAYAKSIELGDEDNFKAICVAASIRKPEFDHRILFTASTREQMLASLKNFFEDEAEATPCMPLTEKAKVVFVFPGQGAQWLGMGRELLVKEKVFRDTILALDAAYRPYTDWSLVDQINATPETDRLKEINVIQPAICAMQIALAKLWMSWGIQPQAVVGHSMGEVAAAYISGAIKMEDAARIICERSRLMKTVSGKGGAMAVTELSREEAEKVAANYGGKLSVAVNNSYKSTVLAGDKASIDEVLAQLEAKELFCRLVKVDVASHSPQMDPLKEPLRKELQGVVPQPTVIPFVSTVHNKVMQGTDMGADYWVDNLRGTVQFASVVENLLKDEHIVFIEANPHPVLVNAVTECAEHVRKKVITIASTQRDNPELDVMFKNLGDLYSKGYSVNWKTYYGTATAPQAQLPAYPFQRERYEIEDLSKELDNAKDVVAKYPLLGSKINLANIEDIYFWESSISLNKFPYLRERLVQDRVELPVSCYIEMVLEAVAEVYNDVPVRVEDLKFTRSLNLSDNSRVDVQVKLVIRENKLGQVYIFKKEDQESGWIQLAQGGIEITEESKYVPEIFEQIEYHAPDYTEGVSYYNLLRSIGFNFGKHFQQLTGLDKVGNKPFPNVLFSIKADPNVHLTSSKYKIHPALMSSFFQPIYGQLVSILEEGNLLDVRFSNIDQVAMHAAVNYSRELRGFLVFHPLVKHESNSNAWRFTADITIANFDNTPVMTITGLQGIAERKTPKANSSGQKAGGFVFLEHYATIKTESEKQLALEQMITHHVSKIIKISANRIKHTMTFKGMGLDSLMAVQLRNLLEKELAIKLTVGLFWSHPSIQEYAAYLKDILTAQNHGTTVAVQPAVDKVVNWFTIPKANPNASFRVFCFHDAGGSASLFNGWENLLDNATTELVLVEMPGRGRRMEETPYVDFQTFMRDIMPSIIPMLNKPYIFLGHSMGGMVAYEIVRELRRRKLALPETLYISSTSGLGAYEKKQVDYTLSDDELVQMYPHLALSNVGDVEIQSLMINILRADLQFLYHYEFITEEPLNIPIIAIHGSEDERVKRNQIEQWEKETAVSFNLISRTGGHRYIEHDGAFVAQLVQDNIYNRMVTHQPAKTLL</sequence>
<dbReference type="InterPro" id="IPR049552">
    <property type="entry name" value="PKS_DH_N"/>
</dbReference>
<dbReference type="SMART" id="SM00827">
    <property type="entry name" value="PKS_AT"/>
    <property type="match status" value="1"/>
</dbReference>
<dbReference type="EMBL" id="JBHTKA010000016">
    <property type="protein sequence ID" value="MFD1003665.1"/>
    <property type="molecule type" value="Genomic_DNA"/>
</dbReference>
<dbReference type="SUPFAM" id="SSF52151">
    <property type="entry name" value="FabD/lysophospholipase-like"/>
    <property type="match status" value="1"/>
</dbReference>
<evidence type="ECO:0000256" key="2">
    <source>
        <dbReference type="ARBA" id="ARBA00022553"/>
    </source>
</evidence>
<dbReference type="PROSITE" id="PS52019">
    <property type="entry name" value="PKS_MFAS_DH"/>
    <property type="match status" value="1"/>
</dbReference>
<evidence type="ECO:0000259" key="5">
    <source>
        <dbReference type="PROSITE" id="PS50075"/>
    </source>
</evidence>
<evidence type="ECO:0000259" key="6">
    <source>
        <dbReference type="PROSITE" id="PS52004"/>
    </source>
</evidence>
<dbReference type="PROSITE" id="PS00012">
    <property type="entry name" value="PHOSPHOPANTETHEINE"/>
    <property type="match status" value="1"/>
</dbReference>
<feature type="region of interest" description="N-terminal hotdog fold" evidence="4">
    <location>
        <begin position="903"/>
        <end position="1028"/>
    </location>
</feature>
<evidence type="ECO:0000313" key="8">
    <source>
        <dbReference type="EMBL" id="MFD1003665.1"/>
    </source>
</evidence>
<dbReference type="CDD" id="cd00833">
    <property type="entry name" value="PKS"/>
    <property type="match status" value="1"/>
</dbReference>
<dbReference type="InterPro" id="IPR049551">
    <property type="entry name" value="PKS_DH_C"/>
</dbReference>
<dbReference type="SMART" id="SM00826">
    <property type="entry name" value="PKS_DH"/>
    <property type="match status" value="1"/>
</dbReference>
<comment type="caution">
    <text evidence="8">The sequence shown here is derived from an EMBL/GenBank/DDBJ whole genome shotgun (WGS) entry which is preliminary data.</text>
</comment>
<keyword evidence="2" id="KW-0597">Phosphoprotein</keyword>
<dbReference type="InterPro" id="IPR018201">
    <property type="entry name" value="Ketoacyl_synth_AS"/>
</dbReference>
<dbReference type="Pfam" id="PF00698">
    <property type="entry name" value="Acyl_transf_1"/>
    <property type="match status" value="1"/>
</dbReference>
<keyword evidence="9" id="KW-1185">Reference proteome</keyword>
<dbReference type="SUPFAM" id="SSF53901">
    <property type="entry name" value="Thiolase-like"/>
    <property type="match status" value="1"/>
</dbReference>
<dbReference type="InterPro" id="IPR006162">
    <property type="entry name" value="Ppantetheine_attach_site"/>
</dbReference>
<dbReference type="InterPro" id="IPR014043">
    <property type="entry name" value="Acyl_transferase_dom"/>
</dbReference>
<comment type="caution">
    <text evidence="4">Lacks conserved residue(s) required for the propagation of feature annotation.</text>
</comment>
<gene>
    <name evidence="8" type="ORF">ACFQ21_30345</name>
</gene>